<sequence>MKALVLDSFDSKPTIKEVSIPQATAGSAVVQIQAANILAYAGELFSGKLQYPLSLPGTIGGSAIGRITDVGPDATTLKVGDLVFMDSFIRGRDNPAESILFGTHGGITPESRKLMDEEWRNSTYAEFAKVPLENCHRINEDVLCKELGYTVEDLAYVLRLTVPMGGLYELDIKAGETVVIAPATGAFGGAAVEVAVAMGATVIAAARNATMLEKLSSIGGGGQVKTVQLSGDPTKDAASLGSFGPIDAYLDFSPSAAAKSTHILACLLALKTGGRACFMGGIQDPVAIPYGLLMFKSLKLQGKFMYERAAVARLIKLVEKGKLVLGERAGLRCAGTFGLQDWEQAFEAAAKSAGWGEQVLMSPNKLAM</sequence>
<accession>A0ACC3AIK9</accession>
<evidence type="ECO:0000313" key="2">
    <source>
        <dbReference type="Proteomes" id="UP001172386"/>
    </source>
</evidence>
<dbReference type="EMBL" id="JAPDRQ010000009">
    <property type="protein sequence ID" value="KAJ9663330.1"/>
    <property type="molecule type" value="Genomic_DNA"/>
</dbReference>
<dbReference type="Proteomes" id="UP001172386">
    <property type="component" value="Unassembled WGS sequence"/>
</dbReference>
<gene>
    <name evidence="1" type="ORF">H2198_000847</name>
</gene>
<proteinExistence type="predicted"/>
<comment type="caution">
    <text evidence="1">The sequence shown here is derived from an EMBL/GenBank/DDBJ whole genome shotgun (WGS) entry which is preliminary data.</text>
</comment>
<protein>
    <submittedName>
        <fullName evidence="1">Uncharacterized protein</fullName>
    </submittedName>
</protein>
<organism evidence="1 2">
    <name type="scientific">Neophaeococcomyces mojaviensis</name>
    <dbReference type="NCBI Taxonomy" id="3383035"/>
    <lineage>
        <taxon>Eukaryota</taxon>
        <taxon>Fungi</taxon>
        <taxon>Dikarya</taxon>
        <taxon>Ascomycota</taxon>
        <taxon>Pezizomycotina</taxon>
        <taxon>Eurotiomycetes</taxon>
        <taxon>Chaetothyriomycetidae</taxon>
        <taxon>Chaetothyriales</taxon>
        <taxon>Chaetothyriales incertae sedis</taxon>
        <taxon>Neophaeococcomyces</taxon>
    </lineage>
</organism>
<reference evidence="1" key="1">
    <citation type="submission" date="2022-10" db="EMBL/GenBank/DDBJ databases">
        <title>Culturing micro-colonial fungi from biological soil crusts in the Mojave desert and describing Neophaeococcomyces mojavensis, and introducing the new genera and species Taxawa tesnikishii.</title>
        <authorList>
            <person name="Kurbessoian T."/>
            <person name="Stajich J.E."/>
        </authorList>
    </citation>
    <scope>NUCLEOTIDE SEQUENCE</scope>
    <source>
        <strain evidence="1">JES_112</strain>
    </source>
</reference>
<evidence type="ECO:0000313" key="1">
    <source>
        <dbReference type="EMBL" id="KAJ9663330.1"/>
    </source>
</evidence>
<name>A0ACC3AIK9_9EURO</name>
<keyword evidence="2" id="KW-1185">Reference proteome</keyword>